<gene>
    <name evidence="1" type="ORF">C8D86_10421</name>
</gene>
<dbReference type="EMBL" id="QQAX01000004">
    <property type="protein sequence ID" value="RDI46899.1"/>
    <property type="molecule type" value="Genomic_DNA"/>
</dbReference>
<dbReference type="OrthoDB" id="5639113at2"/>
<reference evidence="1 2" key="1">
    <citation type="submission" date="2018-07" db="EMBL/GenBank/DDBJ databases">
        <title>Genomic Encyclopedia of Type Strains, Phase IV (KMG-IV): sequencing the most valuable type-strain genomes for metagenomic binning, comparative biology and taxonomic classification.</title>
        <authorList>
            <person name="Goeker M."/>
        </authorList>
    </citation>
    <scope>NUCLEOTIDE SEQUENCE [LARGE SCALE GENOMIC DNA]</scope>
    <source>
        <strain evidence="1 2">DSM 16500</strain>
    </source>
</reference>
<evidence type="ECO:0000313" key="2">
    <source>
        <dbReference type="Proteomes" id="UP000254720"/>
    </source>
</evidence>
<dbReference type="RefSeq" id="WP_114833671.1">
    <property type="nucleotide sequence ID" value="NZ_LR699114.1"/>
</dbReference>
<evidence type="ECO:0000313" key="1">
    <source>
        <dbReference type="EMBL" id="RDI46899.1"/>
    </source>
</evidence>
<comment type="caution">
    <text evidence="1">The sequence shown here is derived from an EMBL/GenBank/DDBJ whole genome shotgun (WGS) entry which is preliminary data.</text>
</comment>
<accession>A0A370GTU6</accession>
<dbReference type="AlphaFoldDB" id="A0A370GTU6"/>
<protein>
    <submittedName>
        <fullName evidence="1">Uncharacterized protein</fullName>
    </submittedName>
</protein>
<keyword evidence="2" id="KW-1185">Reference proteome</keyword>
<sequence>MAFRYTAKIYFDEDEVAHESGNDADELYTWMLMKAQGKFGNFSGEIVDNKTGKVVKSFRKAPPD</sequence>
<organism evidence="1 2">
    <name type="scientific">Aquicella lusitana</name>
    <dbReference type="NCBI Taxonomy" id="254246"/>
    <lineage>
        <taxon>Bacteria</taxon>
        <taxon>Pseudomonadati</taxon>
        <taxon>Pseudomonadota</taxon>
        <taxon>Gammaproteobacteria</taxon>
        <taxon>Legionellales</taxon>
        <taxon>Coxiellaceae</taxon>
        <taxon>Aquicella</taxon>
    </lineage>
</organism>
<name>A0A370GTU6_9COXI</name>
<proteinExistence type="predicted"/>
<dbReference type="Proteomes" id="UP000254720">
    <property type="component" value="Unassembled WGS sequence"/>
</dbReference>